<name>A0A1R3HLM8_COCAP</name>
<sequence length="156" mass="17831">MAASNPTGYKLHELPNTKELRFEPHSTKFTTDVYSLFRLAIDFPLIFVALRWLAPDVYNHILATAPYRQYLNSQCLLHPSLTLNSWGQEGTGGQHTIIARQQRLLQLFLLTLSRDRTQLDILFRDRTQSDILSRDIANTPLGGSLGHHKHAAQRKI</sequence>
<evidence type="ECO:0000313" key="2">
    <source>
        <dbReference type="Proteomes" id="UP000188268"/>
    </source>
</evidence>
<accession>A0A1R3HLM8</accession>
<protein>
    <submittedName>
        <fullName evidence="1">Permease, Auxin efflux carrier protein-like protein</fullName>
    </submittedName>
</protein>
<comment type="caution">
    <text evidence="1">The sequence shown here is derived from an EMBL/GenBank/DDBJ whole genome shotgun (WGS) entry which is preliminary data.</text>
</comment>
<dbReference type="Proteomes" id="UP000188268">
    <property type="component" value="Unassembled WGS sequence"/>
</dbReference>
<proteinExistence type="predicted"/>
<dbReference type="Gramene" id="OMO71182">
    <property type="protein sequence ID" value="OMO71182"/>
    <property type="gene ID" value="CCACVL1_18381"/>
</dbReference>
<keyword evidence="2" id="KW-1185">Reference proteome</keyword>
<dbReference type="EMBL" id="AWWV01011690">
    <property type="protein sequence ID" value="OMO71182.1"/>
    <property type="molecule type" value="Genomic_DNA"/>
</dbReference>
<gene>
    <name evidence="1" type="ORF">CCACVL1_18381</name>
</gene>
<evidence type="ECO:0000313" key="1">
    <source>
        <dbReference type="EMBL" id="OMO71182.1"/>
    </source>
</evidence>
<organism evidence="1 2">
    <name type="scientific">Corchorus capsularis</name>
    <name type="common">Jute</name>
    <dbReference type="NCBI Taxonomy" id="210143"/>
    <lineage>
        <taxon>Eukaryota</taxon>
        <taxon>Viridiplantae</taxon>
        <taxon>Streptophyta</taxon>
        <taxon>Embryophyta</taxon>
        <taxon>Tracheophyta</taxon>
        <taxon>Spermatophyta</taxon>
        <taxon>Magnoliopsida</taxon>
        <taxon>eudicotyledons</taxon>
        <taxon>Gunneridae</taxon>
        <taxon>Pentapetalae</taxon>
        <taxon>rosids</taxon>
        <taxon>malvids</taxon>
        <taxon>Malvales</taxon>
        <taxon>Malvaceae</taxon>
        <taxon>Grewioideae</taxon>
        <taxon>Apeibeae</taxon>
        <taxon>Corchorus</taxon>
    </lineage>
</organism>
<dbReference type="AlphaFoldDB" id="A0A1R3HLM8"/>
<reference evidence="1 2" key="1">
    <citation type="submission" date="2013-09" db="EMBL/GenBank/DDBJ databases">
        <title>Corchorus capsularis genome sequencing.</title>
        <authorList>
            <person name="Alam M."/>
            <person name="Haque M.S."/>
            <person name="Islam M.S."/>
            <person name="Emdad E.M."/>
            <person name="Islam M.M."/>
            <person name="Ahmed B."/>
            <person name="Halim A."/>
            <person name="Hossen Q.M.M."/>
            <person name="Hossain M.Z."/>
            <person name="Ahmed R."/>
            <person name="Khan M.M."/>
            <person name="Islam R."/>
            <person name="Rashid M.M."/>
            <person name="Khan S.A."/>
            <person name="Rahman M.S."/>
            <person name="Alam M."/>
        </authorList>
    </citation>
    <scope>NUCLEOTIDE SEQUENCE [LARGE SCALE GENOMIC DNA]</scope>
    <source>
        <strain evidence="2">cv. CVL-1</strain>
        <tissue evidence="1">Whole seedling</tissue>
    </source>
</reference>